<reference evidence="14" key="1">
    <citation type="thesis" date="2020" institute="ProQuest LLC" country="789 East Eisenhower Parkway, Ann Arbor, MI, USA">
        <title>Comparative Genomics and Chromosome Evolution.</title>
        <authorList>
            <person name="Mudd A.B."/>
        </authorList>
    </citation>
    <scope>NUCLEOTIDE SEQUENCE</scope>
    <source>
        <strain evidence="14">237g6f4</strain>
        <tissue evidence="14">Blood</tissue>
    </source>
</reference>
<dbReference type="PRINTS" id="PR00237">
    <property type="entry name" value="GPCRRHODOPSN"/>
</dbReference>
<keyword evidence="4 11" id="KW-0812">Transmembrane</keyword>
<evidence type="ECO:0000256" key="5">
    <source>
        <dbReference type="ARBA" id="ARBA00022725"/>
    </source>
</evidence>
<evidence type="ECO:0000256" key="12">
    <source>
        <dbReference type="RuleBase" id="RU363047"/>
    </source>
</evidence>
<evidence type="ECO:0000256" key="11">
    <source>
        <dbReference type="RuleBase" id="RU000688"/>
    </source>
</evidence>
<dbReference type="GO" id="GO:0005886">
    <property type="term" value="C:plasma membrane"/>
    <property type="evidence" value="ECO:0007669"/>
    <property type="project" value="UniProtKB-SubCell"/>
</dbReference>
<accession>A0AAV7AEP7</accession>
<keyword evidence="9 11" id="KW-0675">Receptor</keyword>
<evidence type="ECO:0000256" key="2">
    <source>
        <dbReference type="ARBA" id="ARBA00022475"/>
    </source>
</evidence>
<comment type="subcellular location">
    <subcellularLocation>
        <location evidence="1 12">Cell membrane</location>
        <topology evidence="1 12">Multi-pass membrane protein</topology>
    </subcellularLocation>
</comment>
<evidence type="ECO:0000256" key="1">
    <source>
        <dbReference type="ARBA" id="ARBA00004651"/>
    </source>
</evidence>
<protein>
    <recommendedName>
        <fullName evidence="12">Olfactory receptor</fullName>
    </recommendedName>
</protein>
<keyword evidence="5 12" id="KW-0552">Olfaction</keyword>
<dbReference type="AlphaFoldDB" id="A0AAV7AEP7"/>
<name>A0AAV7AEP7_ENGPU</name>
<organism evidence="14 15">
    <name type="scientific">Engystomops pustulosus</name>
    <name type="common">Tungara frog</name>
    <name type="synonym">Physalaemus pustulosus</name>
    <dbReference type="NCBI Taxonomy" id="76066"/>
    <lineage>
        <taxon>Eukaryota</taxon>
        <taxon>Metazoa</taxon>
        <taxon>Chordata</taxon>
        <taxon>Craniata</taxon>
        <taxon>Vertebrata</taxon>
        <taxon>Euteleostomi</taxon>
        <taxon>Amphibia</taxon>
        <taxon>Batrachia</taxon>
        <taxon>Anura</taxon>
        <taxon>Neobatrachia</taxon>
        <taxon>Hyloidea</taxon>
        <taxon>Leptodactylidae</taxon>
        <taxon>Leiuperinae</taxon>
        <taxon>Engystomops</taxon>
    </lineage>
</organism>
<dbReference type="PRINTS" id="PR00245">
    <property type="entry name" value="OLFACTORYR"/>
</dbReference>
<feature type="transmembrane region" description="Helical" evidence="12">
    <location>
        <begin position="25"/>
        <end position="47"/>
    </location>
</feature>
<dbReference type="PROSITE" id="PS00237">
    <property type="entry name" value="G_PROTEIN_RECEP_F1_1"/>
    <property type="match status" value="1"/>
</dbReference>
<keyword evidence="15" id="KW-1185">Reference proteome</keyword>
<dbReference type="InterPro" id="IPR000276">
    <property type="entry name" value="GPCR_Rhodpsn"/>
</dbReference>
<dbReference type="PROSITE" id="PS50262">
    <property type="entry name" value="G_PROTEIN_RECEP_F1_2"/>
    <property type="match status" value="1"/>
</dbReference>
<feature type="domain" description="G-protein coupled receptors family 1 profile" evidence="13">
    <location>
        <begin position="41"/>
        <end position="290"/>
    </location>
</feature>
<keyword evidence="2 12" id="KW-1003">Cell membrane</keyword>
<dbReference type="GO" id="GO:0004930">
    <property type="term" value="F:G protein-coupled receptor activity"/>
    <property type="evidence" value="ECO:0007669"/>
    <property type="project" value="UniProtKB-KW"/>
</dbReference>
<dbReference type="InterPro" id="IPR050516">
    <property type="entry name" value="Olfactory_GPCR"/>
</dbReference>
<dbReference type="CDD" id="cd13954">
    <property type="entry name" value="7tmA_OR"/>
    <property type="match status" value="1"/>
</dbReference>
<dbReference type="Gene3D" id="1.20.1070.10">
    <property type="entry name" value="Rhodopsin 7-helix transmembrane proteins"/>
    <property type="match status" value="1"/>
</dbReference>
<keyword evidence="6 12" id="KW-1133">Transmembrane helix</keyword>
<evidence type="ECO:0000313" key="14">
    <source>
        <dbReference type="EMBL" id="KAG8560034.1"/>
    </source>
</evidence>
<feature type="transmembrane region" description="Helical" evidence="12">
    <location>
        <begin position="197"/>
        <end position="221"/>
    </location>
</feature>
<evidence type="ECO:0000256" key="6">
    <source>
        <dbReference type="ARBA" id="ARBA00022989"/>
    </source>
</evidence>
<keyword evidence="3 12" id="KW-0716">Sensory transduction</keyword>
<comment type="similarity">
    <text evidence="11">Belongs to the G-protein coupled receptor 1 family.</text>
</comment>
<evidence type="ECO:0000256" key="3">
    <source>
        <dbReference type="ARBA" id="ARBA00022606"/>
    </source>
</evidence>
<sequence>MESYNHTLPGIFYLLGLTTVPHLQVIGFLGFVMMYILTLVGNCLLLITVKTSPTLHTPMYFFLSNLSIIDICLSSSIVPVLLMNTLYKNKSISVEGCVVQMFCYLGFGAAECILLAFMAYDRFVAICRPLHYSSIMNMRVCVILVLIPWIVSFINSYIQTYITWTLPFCRTHHINYFFCDVPPLLRMSCRDPWLNEISMYVASAIIVSGSFFLTLVSYVYIISTILRINTSRGRSAGFSTCTSHLTVVTLYFGTLMSVYLQPPSYHSLEKDKVVSVLYTVVTPMLNPIIYSIRNKEVKICIKKNIKKIVKLSKC</sequence>
<evidence type="ECO:0000256" key="8">
    <source>
        <dbReference type="ARBA" id="ARBA00023136"/>
    </source>
</evidence>
<evidence type="ECO:0000259" key="13">
    <source>
        <dbReference type="PROSITE" id="PS50262"/>
    </source>
</evidence>
<evidence type="ECO:0000256" key="7">
    <source>
        <dbReference type="ARBA" id="ARBA00023040"/>
    </source>
</evidence>
<evidence type="ECO:0000256" key="10">
    <source>
        <dbReference type="ARBA" id="ARBA00023224"/>
    </source>
</evidence>
<keyword evidence="8 12" id="KW-0472">Membrane</keyword>
<dbReference type="EMBL" id="WNYA01000007">
    <property type="protein sequence ID" value="KAG8560034.1"/>
    <property type="molecule type" value="Genomic_DNA"/>
</dbReference>
<dbReference type="SUPFAM" id="SSF81321">
    <property type="entry name" value="Family A G protein-coupled receptor-like"/>
    <property type="match status" value="1"/>
</dbReference>
<keyword evidence="10 11" id="KW-0807">Transducer</keyword>
<feature type="transmembrane region" description="Helical" evidence="12">
    <location>
        <begin position="140"/>
        <end position="158"/>
    </location>
</feature>
<feature type="transmembrane region" description="Helical" evidence="12">
    <location>
        <begin position="98"/>
        <end position="120"/>
    </location>
</feature>
<dbReference type="InterPro" id="IPR000725">
    <property type="entry name" value="Olfact_rcpt"/>
</dbReference>
<dbReference type="InterPro" id="IPR017452">
    <property type="entry name" value="GPCR_Rhodpsn_7TM"/>
</dbReference>
<feature type="transmembrane region" description="Helical" evidence="12">
    <location>
        <begin position="273"/>
        <end position="292"/>
    </location>
</feature>
<dbReference type="Pfam" id="PF13853">
    <property type="entry name" value="7tm_4"/>
    <property type="match status" value="1"/>
</dbReference>
<evidence type="ECO:0000256" key="4">
    <source>
        <dbReference type="ARBA" id="ARBA00022692"/>
    </source>
</evidence>
<comment type="caution">
    <text evidence="14">The sequence shown here is derived from an EMBL/GenBank/DDBJ whole genome shotgun (WGS) entry which is preliminary data.</text>
</comment>
<dbReference type="FunFam" id="1.20.1070.10:FF:000001">
    <property type="entry name" value="Olfactory receptor"/>
    <property type="match status" value="1"/>
</dbReference>
<dbReference type="PANTHER" id="PTHR26452">
    <property type="entry name" value="OLFACTORY RECEPTOR"/>
    <property type="match status" value="1"/>
</dbReference>
<dbReference type="Proteomes" id="UP000824782">
    <property type="component" value="Unassembled WGS sequence"/>
</dbReference>
<gene>
    <name evidence="14" type="ORF">GDO81_014745</name>
</gene>
<keyword evidence="7 11" id="KW-0297">G-protein coupled receptor</keyword>
<feature type="transmembrane region" description="Helical" evidence="12">
    <location>
        <begin position="59"/>
        <end position="78"/>
    </location>
</feature>
<dbReference type="GO" id="GO:0004984">
    <property type="term" value="F:olfactory receptor activity"/>
    <property type="evidence" value="ECO:0007669"/>
    <property type="project" value="InterPro"/>
</dbReference>
<evidence type="ECO:0000313" key="15">
    <source>
        <dbReference type="Proteomes" id="UP000824782"/>
    </source>
</evidence>
<evidence type="ECO:0000256" key="9">
    <source>
        <dbReference type="ARBA" id="ARBA00023170"/>
    </source>
</evidence>
<proteinExistence type="inferred from homology"/>
<feature type="transmembrane region" description="Helical" evidence="12">
    <location>
        <begin position="242"/>
        <end position="261"/>
    </location>
</feature>